<keyword evidence="6" id="KW-1185">Reference proteome</keyword>
<evidence type="ECO:0000256" key="2">
    <source>
        <dbReference type="ARBA" id="ARBA00022737"/>
    </source>
</evidence>
<organism evidence="5 6">
    <name type="scientific">Mugilogobius chulae</name>
    <name type="common">yellowstripe goby</name>
    <dbReference type="NCBI Taxonomy" id="88201"/>
    <lineage>
        <taxon>Eukaryota</taxon>
        <taxon>Metazoa</taxon>
        <taxon>Chordata</taxon>
        <taxon>Craniata</taxon>
        <taxon>Vertebrata</taxon>
        <taxon>Euteleostomi</taxon>
        <taxon>Actinopterygii</taxon>
        <taxon>Neopterygii</taxon>
        <taxon>Teleostei</taxon>
        <taxon>Neoteleostei</taxon>
        <taxon>Acanthomorphata</taxon>
        <taxon>Gobiaria</taxon>
        <taxon>Gobiiformes</taxon>
        <taxon>Gobioidei</taxon>
        <taxon>Gobiidae</taxon>
        <taxon>Gobionellinae</taxon>
        <taxon>Mugilogobius</taxon>
    </lineage>
</organism>
<sequence length="510" mass="58112">MKRERRARRREEKGNEKGEKEGERRRTREERRRGGEQETREERRRERGERNEKGDEGGREENRNRREERKEGARRRKAIKPGIKQHLELIQEKMDSALSSVSLETDASKDCGTDSRRKLDKSRSKTGSKSRSSPGPGPGPGPSCESLKSDRSKPWSIEFKRIKLDKSGSKTRSKTRSSPGPGPSCESLMSDWSKGLIVDFKRASEAPGPGLSCESMQSERSKDWDLGFKDAPPEHTGRCSTSSRSVHKHSLEEQVLSFVKEQLKRLHRLLASDYPECLESEEEEEQSSREAVLTIALDFLKRLKQEEVAERLWSKSRAGVCSDKLKRRLQRRLSWVNQEHEVRHIQTQSRKAAAPETAITCEDMFKGPAHKQGPITEDLTEGPIRSVLTKGVAGVGKTVLTQKFSLDWAEGRTNRDIQLLFPFTFRELNVLRERQFSLVGLMQHFFSEAKGLCSFEQLQVLFIFDGLDECRLPLDFRQSQVLTEITECVSLDVLLVNLIRGSLLPPLASG</sequence>
<feature type="compositionally biased region" description="Basic and acidic residues" evidence="3">
    <location>
        <begin position="85"/>
        <end position="95"/>
    </location>
</feature>
<dbReference type="EMBL" id="JBBPFD010000006">
    <property type="protein sequence ID" value="KAK7921769.1"/>
    <property type="molecule type" value="Genomic_DNA"/>
</dbReference>
<dbReference type="InterPro" id="IPR051261">
    <property type="entry name" value="NLR"/>
</dbReference>
<evidence type="ECO:0000313" key="5">
    <source>
        <dbReference type="EMBL" id="KAK7921769.1"/>
    </source>
</evidence>
<dbReference type="PANTHER" id="PTHR24106">
    <property type="entry name" value="NACHT, LRR AND CARD DOMAINS-CONTAINING"/>
    <property type="match status" value="1"/>
</dbReference>
<feature type="compositionally biased region" description="Basic and acidic residues" evidence="3">
    <location>
        <begin position="147"/>
        <end position="168"/>
    </location>
</feature>
<feature type="compositionally biased region" description="Basic and acidic residues" evidence="3">
    <location>
        <begin position="1"/>
        <end position="71"/>
    </location>
</feature>
<evidence type="ECO:0000313" key="6">
    <source>
        <dbReference type="Proteomes" id="UP001460270"/>
    </source>
</evidence>
<keyword evidence="1" id="KW-0433">Leucine-rich repeat</keyword>
<evidence type="ECO:0000256" key="1">
    <source>
        <dbReference type="ARBA" id="ARBA00022614"/>
    </source>
</evidence>
<proteinExistence type="predicted"/>
<dbReference type="Pfam" id="PF05729">
    <property type="entry name" value="NACHT"/>
    <property type="match status" value="1"/>
</dbReference>
<dbReference type="Gene3D" id="3.40.50.300">
    <property type="entry name" value="P-loop containing nucleotide triphosphate hydrolases"/>
    <property type="match status" value="1"/>
</dbReference>
<feature type="compositionally biased region" description="Basic and acidic residues" evidence="3">
    <location>
        <begin position="106"/>
        <end position="123"/>
    </location>
</feature>
<dbReference type="AlphaFoldDB" id="A0AAW0P9F3"/>
<feature type="region of interest" description="Disordered" evidence="3">
    <location>
        <begin position="1"/>
        <end position="188"/>
    </location>
</feature>
<gene>
    <name evidence="5" type="ORF">WMY93_008671</name>
</gene>
<name>A0AAW0P9F3_9GOBI</name>
<reference evidence="6" key="1">
    <citation type="submission" date="2024-04" db="EMBL/GenBank/DDBJ databases">
        <title>Salinicola lusitanus LLJ914,a marine bacterium isolated from the Okinawa Trough.</title>
        <authorList>
            <person name="Li J."/>
        </authorList>
    </citation>
    <scope>NUCLEOTIDE SEQUENCE [LARGE SCALE GENOMIC DNA]</scope>
</reference>
<dbReference type="Pfam" id="PF14484">
    <property type="entry name" value="FISNA"/>
    <property type="match status" value="1"/>
</dbReference>
<dbReference type="InterPro" id="IPR029495">
    <property type="entry name" value="NACHT-assoc"/>
</dbReference>
<protein>
    <recommendedName>
        <fullName evidence="4">NACHT domain-containing protein</fullName>
    </recommendedName>
</protein>
<evidence type="ECO:0000259" key="4">
    <source>
        <dbReference type="PROSITE" id="PS50837"/>
    </source>
</evidence>
<dbReference type="InterPro" id="IPR007111">
    <property type="entry name" value="NACHT_NTPase"/>
</dbReference>
<keyword evidence="2" id="KW-0677">Repeat</keyword>
<dbReference type="Proteomes" id="UP001460270">
    <property type="component" value="Unassembled WGS sequence"/>
</dbReference>
<comment type="caution">
    <text evidence="5">The sequence shown here is derived from an EMBL/GenBank/DDBJ whole genome shotgun (WGS) entry which is preliminary data.</text>
</comment>
<accession>A0AAW0P9F3</accession>
<evidence type="ECO:0000256" key="3">
    <source>
        <dbReference type="SAM" id="MobiDB-lite"/>
    </source>
</evidence>
<dbReference type="PROSITE" id="PS50837">
    <property type="entry name" value="NACHT"/>
    <property type="match status" value="1"/>
</dbReference>
<feature type="domain" description="NACHT" evidence="4">
    <location>
        <begin position="385"/>
        <end position="510"/>
    </location>
</feature>
<dbReference type="InterPro" id="IPR027417">
    <property type="entry name" value="P-loop_NTPase"/>
</dbReference>